<accession>A0A0A8WZ37</accession>
<name>A0A0A8WZ37_MESS1</name>
<organism evidence="1 2">
    <name type="scientific">Mesobacillus selenatarsenatis (strain DSM 18680 / JCM 14380 / FERM P-15431 / SF-1)</name>
    <dbReference type="NCBI Taxonomy" id="1321606"/>
    <lineage>
        <taxon>Bacteria</taxon>
        <taxon>Bacillati</taxon>
        <taxon>Bacillota</taxon>
        <taxon>Bacilli</taxon>
        <taxon>Bacillales</taxon>
        <taxon>Bacillaceae</taxon>
        <taxon>Mesobacillus</taxon>
    </lineage>
</organism>
<dbReference type="EMBL" id="BASE01000008">
    <property type="protein sequence ID" value="GAM12254.1"/>
    <property type="molecule type" value="Genomic_DNA"/>
</dbReference>
<dbReference type="AlphaFoldDB" id="A0A0A8WZ37"/>
<protein>
    <submittedName>
        <fullName evidence="1">Uncharacterized protein</fullName>
    </submittedName>
</protein>
<dbReference type="RefSeq" id="WP_041964196.1">
    <property type="nucleotide sequence ID" value="NZ_BASE01000008.1"/>
</dbReference>
<comment type="caution">
    <text evidence="1">The sequence shown here is derived from an EMBL/GenBank/DDBJ whole genome shotgun (WGS) entry which is preliminary data.</text>
</comment>
<reference evidence="1 2" key="1">
    <citation type="submission" date="2013-06" db="EMBL/GenBank/DDBJ databases">
        <title>Whole genome shotgun sequence of Bacillus selenatarsenatis SF-1.</title>
        <authorList>
            <person name="Kuroda M."/>
            <person name="Sei K."/>
            <person name="Yamashita M."/>
            <person name="Ike M."/>
        </authorList>
    </citation>
    <scope>NUCLEOTIDE SEQUENCE [LARGE SCALE GENOMIC DNA]</scope>
    <source>
        <strain evidence="1 2">SF-1</strain>
    </source>
</reference>
<dbReference type="OrthoDB" id="2968698at2"/>
<dbReference type="Proteomes" id="UP000031014">
    <property type="component" value="Unassembled WGS sequence"/>
</dbReference>
<evidence type="ECO:0000313" key="2">
    <source>
        <dbReference type="Proteomes" id="UP000031014"/>
    </source>
</evidence>
<keyword evidence="2" id="KW-1185">Reference proteome</keyword>
<proteinExistence type="predicted"/>
<evidence type="ECO:0000313" key="1">
    <source>
        <dbReference type="EMBL" id="GAM12254.1"/>
    </source>
</evidence>
<gene>
    <name evidence="1" type="ORF">SAMD00020551_0386</name>
</gene>
<sequence length="121" mass="13950">MRKKIGPNVLVILLTVVIAIAVRETFFTPKNSLELYQEVTFANDFEEVQKLILDGYDSNIERDDLDYIKGRSANRVGQFTLIEYKEKSFVIMTSPGTARLKILAVEELPEDIREYFLKMGQ</sequence>